<keyword evidence="5" id="KW-1185">Reference proteome</keyword>
<evidence type="ECO:0000259" key="3">
    <source>
        <dbReference type="Pfam" id="PF20294"/>
    </source>
</evidence>
<organism evidence="4 5">
    <name type="scientific">Erwinia phage pEa_SNUABM_5</name>
    <dbReference type="NCBI Taxonomy" id="2797313"/>
    <lineage>
        <taxon>Viruses</taxon>
        <taxon>Duplodnaviria</taxon>
        <taxon>Heunggongvirae</taxon>
        <taxon>Uroviricota</taxon>
        <taxon>Caudoviricetes</taxon>
        <taxon>Rivsvirus</taxon>
        <taxon>Rivsvirus SNUABM5</taxon>
    </lineage>
</organism>
<reference evidence="4 5" key="1">
    <citation type="submission" date="2020-12" db="EMBL/GenBank/DDBJ databases">
        <title>Complete genome sequence of Erwinia phage pEa_SNUABM_5.</title>
        <authorList>
            <person name="Kim S.G."/>
            <person name="Lee S.B."/>
            <person name="Kwon J."/>
            <person name="Park S.C."/>
        </authorList>
    </citation>
    <scope>NUCLEOTIDE SEQUENCE [LARGE SCALE GENOMIC DNA]</scope>
</reference>
<keyword evidence="1" id="KW-0175">Coiled coil</keyword>
<evidence type="ECO:0000313" key="5">
    <source>
        <dbReference type="Proteomes" id="UP000596123"/>
    </source>
</evidence>
<evidence type="ECO:0000256" key="1">
    <source>
        <dbReference type="SAM" id="Coils"/>
    </source>
</evidence>
<dbReference type="InterPro" id="IPR046899">
    <property type="entry name" value="KMPT_N"/>
</dbReference>
<dbReference type="EMBL" id="MW366843">
    <property type="protein sequence ID" value="QQO90298.1"/>
    <property type="molecule type" value="Genomic_DNA"/>
</dbReference>
<feature type="compositionally biased region" description="Acidic residues" evidence="2">
    <location>
        <begin position="413"/>
        <end position="484"/>
    </location>
</feature>
<dbReference type="Proteomes" id="UP000596123">
    <property type="component" value="Segment"/>
</dbReference>
<feature type="compositionally biased region" description="Acidic residues" evidence="2">
    <location>
        <begin position="366"/>
        <end position="392"/>
    </location>
</feature>
<accession>A0A7T8EPI0</accession>
<sequence>MHSLSATYDDAVNKYAWYTFDGPRGREVTQRSHKRMIKNGDVFGLVASRTGSRFTLIFPDMPHIDFPIDKAAANFFIDRSKKMRSVPSVVKREGRTKSAGAVTMERQLARRQIDNPRFAPRKTPVESAHGIDFSNYQWRIIEQPNYKIKHSKGIEQFIKNDVIGVRFLRESKGGIVINQDGMYIKVPTEEYDRIVADSKVLAFPDWPVGTLTAEEVLSYRKQLRRLKQTTAVEKAAAARLAQRADRIALQLEQREVRRQQRKATAEEERRMAELRAKVRSGEMEAPGPKVIEDLHPVFKADIRRGVRRVLREERMLDDEELDLNEVLRNDMTHEEDAMSDILVTNPFGADSLGIEDSIAKLFGRDDDVDDDVDDDGAFDLSAIDEPEDDEEPPAPKAKVRKKGTAPVAAAPDATEEDDDNPDDSEDDEDNQDEESDVEEDEDADADADDEADIEADEDTDDDASDDENTDESDEEDEDVDDSDADASSAVDESDDAESDPDVEAADDEASKTPQDYAKQNANPVGSKAREAEEGDIVRFNADAKLQRDWVILRVSTHNASDNIVIYTVFDITNSPDEVRQVRVNRARKQNLFDYCTHVKDMTPKLFNRVYDLAEDYPVNKEPITS</sequence>
<feature type="coiled-coil region" evidence="1">
    <location>
        <begin position="249"/>
        <end position="284"/>
    </location>
</feature>
<protein>
    <recommendedName>
        <fullName evidence="3">KTSC and Metallopeptidase-like N-terminal fusion domain-containing protein</fullName>
    </recommendedName>
</protein>
<gene>
    <name evidence="4" type="ORF">pEaSNUABM5_00156</name>
</gene>
<feature type="region of interest" description="Disordered" evidence="2">
    <location>
        <begin position="364"/>
        <end position="530"/>
    </location>
</feature>
<dbReference type="Pfam" id="PF20294">
    <property type="entry name" value="KMPT-N"/>
    <property type="match status" value="1"/>
</dbReference>
<name>A0A7T8EPI0_9CAUD</name>
<proteinExistence type="predicted"/>
<feature type="domain" description="KTSC and Metallopeptidase-like N-terminal fusion" evidence="3">
    <location>
        <begin position="15"/>
        <end position="80"/>
    </location>
</feature>
<evidence type="ECO:0000313" key="4">
    <source>
        <dbReference type="EMBL" id="QQO90298.1"/>
    </source>
</evidence>
<feature type="compositionally biased region" description="Acidic residues" evidence="2">
    <location>
        <begin position="491"/>
        <end position="507"/>
    </location>
</feature>
<feature type="compositionally biased region" description="Polar residues" evidence="2">
    <location>
        <begin position="511"/>
        <end position="523"/>
    </location>
</feature>
<evidence type="ECO:0000256" key="2">
    <source>
        <dbReference type="SAM" id="MobiDB-lite"/>
    </source>
</evidence>